<dbReference type="InterPro" id="IPR009027">
    <property type="entry name" value="Ribosomal_bL9/RNase_H1_N"/>
</dbReference>
<reference evidence="13" key="1">
    <citation type="submission" date="2020-06" db="EMBL/GenBank/DDBJ databases">
        <title>WGS assembly of Ceratodon purpureus strain R40.</title>
        <authorList>
            <person name="Carey S.B."/>
            <person name="Jenkins J."/>
            <person name="Shu S."/>
            <person name="Lovell J.T."/>
            <person name="Sreedasyam A."/>
            <person name="Maumus F."/>
            <person name="Tiley G.P."/>
            <person name="Fernandez-Pozo N."/>
            <person name="Barry K."/>
            <person name="Chen C."/>
            <person name="Wang M."/>
            <person name="Lipzen A."/>
            <person name="Daum C."/>
            <person name="Saski C.A."/>
            <person name="Payton A.C."/>
            <person name="Mcbreen J.C."/>
            <person name="Conrad R.E."/>
            <person name="Kollar L.M."/>
            <person name="Olsson S."/>
            <person name="Huttunen S."/>
            <person name="Landis J.B."/>
            <person name="Wickett N.J."/>
            <person name="Johnson M.G."/>
            <person name="Rensing S.A."/>
            <person name="Grimwood J."/>
            <person name="Schmutz J."/>
            <person name="Mcdaniel S.F."/>
        </authorList>
    </citation>
    <scope>NUCLEOTIDE SEQUENCE</scope>
    <source>
        <strain evidence="13">R40</strain>
    </source>
</reference>
<evidence type="ECO:0000313" key="14">
    <source>
        <dbReference type="Proteomes" id="UP000822688"/>
    </source>
</evidence>
<protein>
    <recommendedName>
        <fullName evidence="5">Ribonuclease H</fullName>
        <ecNumber evidence="4">3.1.26.4</ecNumber>
    </recommendedName>
</protein>
<evidence type="ECO:0000256" key="8">
    <source>
        <dbReference type="ARBA" id="ARBA00022759"/>
    </source>
</evidence>
<accession>A0A8T0GT64</accession>
<comment type="function">
    <text evidence="2">Endonuclease that specifically degrades the RNA of RNA-DNA hybrids.</text>
</comment>
<evidence type="ECO:0000256" key="2">
    <source>
        <dbReference type="ARBA" id="ARBA00004065"/>
    </source>
</evidence>
<feature type="transmembrane region" description="Helical" evidence="11">
    <location>
        <begin position="37"/>
        <end position="54"/>
    </location>
</feature>
<evidence type="ECO:0000313" key="13">
    <source>
        <dbReference type="EMBL" id="KAG0561559.1"/>
    </source>
</evidence>
<name>A0A8T0GT64_CERPU</name>
<keyword evidence="9" id="KW-0378">Hydrolase</keyword>
<keyword evidence="7" id="KW-0479">Metal-binding</keyword>
<comment type="caution">
    <text evidence="13">The sequence shown here is derived from an EMBL/GenBank/DDBJ whole genome shotgun (WGS) entry which is preliminary data.</text>
</comment>
<evidence type="ECO:0000256" key="7">
    <source>
        <dbReference type="ARBA" id="ARBA00022723"/>
    </source>
</evidence>
<sequence length="173" mass="19547">MDEVSLTERNIPTPPPDRCLVFRVLPSMDGLRRLSDIPLGWALLVLIWAVLVVFKQAVTWVVARFEECFFSSSLVVVTPSEILHQEDQMPSGEMSSGSMREAAMQPLERAGTGSKRFNRWGRPIKRYYAVRRGIRPGVYSSWGECAEMVIGFKGAIYKGFETREEAVSFVGLR</sequence>
<keyword evidence="11" id="KW-1133">Transmembrane helix</keyword>
<keyword evidence="6" id="KW-0540">Nuclease</keyword>
<evidence type="ECO:0000256" key="11">
    <source>
        <dbReference type="SAM" id="Phobius"/>
    </source>
</evidence>
<evidence type="ECO:0000256" key="4">
    <source>
        <dbReference type="ARBA" id="ARBA00012180"/>
    </source>
</evidence>
<gene>
    <name evidence="13" type="ORF">KC19_9G073300</name>
</gene>
<comment type="similarity">
    <text evidence="3">Belongs to the RNase H family.</text>
</comment>
<keyword evidence="10" id="KW-0460">Magnesium</keyword>
<evidence type="ECO:0000259" key="12">
    <source>
        <dbReference type="Pfam" id="PF01693"/>
    </source>
</evidence>
<dbReference type="SUPFAM" id="SSF55658">
    <property type="entry name" value="L9 N-domain-like"/>
    <property type="match status" value="1"/>
</dbReference>
<keyword evidence="8" id="KW-0255">Endonuclease</keyword>
<dbReference type="EC" id="3.1.26.4" evidence="4"/>
<dbReference type="GO" id="GO:0046872">
    <property type="term" value="F:metal ion binding"/>
    <property type="evidence" value="ECO:0007669"/>
    <property type="project" value="UniProtKB-KW"/>
</dbReference>
<organism evidence="13 14">
    <name type="scientific">Ceratodon purpureus</name>
    <name type="common">Fire moss</name>
    <name type="synonym">Dicranum purpureum</name>
    <dbReference type="NCBI Taxonomy" id="3225"/>
    <lineage>
        <taxon>Eukaryota</taxon>
        <taxon>Viridiplantae</taxon>
        <taxon>Streptophyta</taxon>
        <taxon>Embryophyta</taxon>
        <taxon>Bryophyta</taxon>
        <taxon>Bryophytina</taxon>
        <taxon>Bryopsida</taxon>
        <taxon>Dicranidae</taxon>
        <taxon>Pseudoditrichales</taxon>
        <taxon>Ditrichaceae</taxon>
        <taxon>Ceratodon</taxon>
    </lineage>
</organism>
<evidence type="ECO:0000256" key="3">
    <source>
        <dbReference type="ARBA" id="ARBA00005300"/>
    </source>
</evidence>
<keyword evidence="14" id="KW-1185">Reference proteome</keyword>
<keyword evidence="11" id="KW-0472">Membrane</keyword>
<evidence type="ECO:0000256" key="6">
    <source>
        <dbReference type="ARBA" id="ARBA00022722"/>
    </source>
</evidence>
<evidence type="ECO:0000256" key="5">
    <source>
        <dbReference type="ARBA" id="ARBA00017721"/>
    </source>
</evidence>
<dbReference type="Pfam" id="PF01693">
    <property type="entry name" value="Cauli_VI"/>
    <property type="match status" value="1"/>
</dbReference>
<dbReference type="AlphaFoldDB" id="A0A8T0GT64"/>
<keyword evidence="11" id="KW-0812">Transmembrane</keyword>
<feature type="domain" description="Ribonuclease H1 N-terminal" evidence="12">
    <location>
        <begin position="126"/>
        <end position="169"/>
    </location>
</feature>
<comment type="cofactor">
    <cofactor evidence="1">
        <name>Mg(2+)</name>
        <dbReference type="ChEBI" id="CHEBI:18420"/>
    </cofactor>
</comment>
<dbReference type="EMBL" id="CM026430">
    <property type="protein sequence ID" value="KAG0561559.1"/>
    <property type="molecule type" value="Genomic_DNA"/>
</dbReference>
<dbReference type="Gene3D" id="3.40.970.10">
    <property type="entry name" value="Ribonuclease H1, N-terminal domain"/>
    <property type="match status" value="1"/>
</dbReference>
<proteinExistence type="inferred from homology"/>
<evidence type="ECO:0000256" key="9">
    <source>
        <dbReference type="ARBA" id="ARBA00022801"/>
    </source>
</evidence>
<dbReference type="InterPro" id="IPR037056">
    <property type="entry name" value="RNase_H1_N_sf"/>
</dbReference>
<dbReference type="FunFam" id="3.40.970.10:FF:000002">
    <property type="entry name" value="Ribonuclease H"/>
    <property type="match status" value="1"/>
</dbReference>
<dbReference type="Proteomes" id="UP000822688">
    <property type="component" value="Chromosome 9"/>
</dbReference>
<evidence type="ECO:0000256" key="10">
    <source>
        <dbReference type="ARBA" id="ARBA00022842"/>
    </source>
</evidence>
<dbReference type="GO" id="GO:0004523">
    <property type="term" value="F:RNA-DNA hybrid ribonuclease activity"/>
    <property type="evidence" value="ECO:0007669"/>
    <property type="project" value="UniProtKB-EC"/>
</dbReference>
<evidence type="ECO:0000256" key="1">
    <source>
        <dbReference type="ARBA" id="ARBA00001946"/>
    </source>
</evidence>
<dbReference type="InterPro" id="IPR011320">
    <property type="entry name" value="RNase_H1_N"/>
</dbReference>